<feature type="domain" description="DNA-directed DNA polymerase X" evidence="11">
    <location>
        <begin position="123"/>
        <end position="453"/>
    </location>
</feature>
<proteinExistence type="inferred from homology"/>
<dbReference type="InterPro" id="IPR018944">
    <property type="entry name" value="DNA_pol_lambd_fingers_domain"/>
</dbReference>
<dbReference type="InterPro" id="IPR027421">
    <property type="entry name" value="DNA_pol_lamdba_lyase_dom_sf"/>
</dbReference>
<dbReference type="GeneTree" id="ENSGT00940000158490"/>
<dbReference type="PRINTS" id="PR00869">
    <property type="entry name" value="DNAPOLX"/>
</dbReference>
<feature type="binding site" evidence="10">
    <location>
        <position position="396"/>
    </location>
    <ligand>
        <name>Mg(2+)</name>
        <dbReference type="ChEBI" id="CHEBI:18420"/>
    </ligand>
</feature>
<dbReference type="SUPFAM" id="SSF47802">
    <property type="entry name" value="DNA polymerase beta, N-terminal domain-like"/>
    <property type="match status" value="1"/>
</dbReference>
<evidence type="ECO:0000256" key="1">
    <source>
        <dbReference type="ARBA" id="ARBA00001946"/>
    </source>
</evidence>
<dbReference type="InterPro" id="IPR043519">
    <property type="entry name" value="NT_sf"/>
</dbReference>
<reference evidence="12" key="1">
    <citation type="submission" date="2019-08" db="EMBL/GenBank/DDBJ databases">
        <title>Phocoena sinus (Vaquita) genome, mPhoSin1, primary haplotype.</title>
        <authorList>
            <person name="Morin P."/>
            <person name="Mountcastle J."/>
            <person name="Fungtammasan C."/>
            <person name="Rhie A."/>
            <person name="Rojas-Bracho L."/>
            <person name="Smith C.R."/>
            <person name="Taylor B.L."/>
            <person name="Gulland F.M.D."/>
            <person name="Musser W."/>
            <person name="Houck M."/>
            <person name="Haase B."/>
            <person name="Paez S."/>
            <person name="Howe K."/>
            <person name="Torrance J."/>
            <person name="Formenti G."/>
            <person name="Phillippy A."/>
            <person name="Ryder O."/>
            <person name="Jarvis E.D."/>
            <person name="Fedrigo O."/>
        </authorList>
    </citation>
    <scope>NUCLEOTIDE SEQUENCE [LARGE SCALE GENOMIC DNA]</scope>
</reference>
<evidence type="ECO:0000313" key="13">
    <source>
        <dbReference type="Proteomes" id="UP000694554"/>
    </source>
</evidence>
<dbReference type="InterPro" id="IPR029398">
    <property type="entry name" value="PolB_thumb"/>
</dbReference>
<dbReference type="Gene3D" id="1.10.150.110">
    <property type="entry name" value="DNA polymerase beta, N-terminal domain-like"/>
    <property type="match status" value="1"/>
</dbReference>
<reference evidence="12" key="2">
    <citation type="submission" date="2025-08" db="UniProtKB">
        <authorList>
            <consortium name="Ensembl"/>
        </authorList>
    </citation>
    <scope>IDENTIFICATION</scope>
</reference>
<dbReference type="PANTHER" id="PTHR11276">
    <property type="entry name" value="DNA POLYMERASE TYPE-X FAMILY MEMBER"/>
    <property type="match status" value="1"/>
</dbReference>
<dbReference type="SMART" id="SM00483">
    <property type="entry name" value="POLXc"/>
    <property type="match status" value="1"/>
</dbReference>
<name>A0A8C9BW08_PHOSS</name>
<comment type="function">
    <text evidence="9">Gap-filling polymerase involved in repair of DNA double-strand breaks by non-homologous end joining (NHEJ).</text>
</comment>
<dbReference type="InterPro" id="IPR001726">
    <property type="entry name" value="TdT/Mu"/>
</dbReference>
<dbReference type="GO" id="GO:0003887">
    <property type="term" value="F:DNA-directed DNA polymerase activity"/>
    <property type="evidence" value="ECO:0007669"/>
    <property type="project" value="UniProtKB-UniRule"/>
</dbReference>
<evidence type="ECO:0000256" key="3">
    <source>
        <dbReference type="ARBA" id="ARBA00008323"/>
    </source>
</evidence>
<accession>A0A8C9BW08</accession>
<dbReference type="Ensembl" id="ENSPSNT00000010346.1">
    <property type="protein sequence ID" value="ENSPSNP00000009141.1"/>
    <property type="gene ID" value="ENSPSNG00000006694.1"/>
</dbReference>
<dbReference type="FunFam" id="3.40.50.10190:FF:000035">
    <property type="entry name" value="DNA-directed DNA/RNA polymerase mu"/>
    <property type="match status" value="1"/>
</dbReference>
<keyword evidence="8 9" id="KW-0539">Nucleus</keyword>
<dbReference type="PIRSF" id="PIRSF000817">
    <property type="entry name" value="DNA_NT"/>
    <property type="match status" value="1"/>
</dbReference>
<dbReference type="GO" id="GO:0003677">
    <property type="term" value="F:DNA binding"/>
    <property type="evidence" value="ECO:0007669"/>
    <property type="project" value="UniProtKB-UniRule"/>
</dbReference>
<keyword evidence="13" id="KW-1185">Reference proteome</keyword>
<evidence type="ECO:0000256" key="2">
    <source>
        <dbReference type="ARBA" id="ARBA00004123"/>
    </source>
</evidence>
<dbReference type="AlphaFoldDB" id="A0A8C9BW08"/>
<keyword evidence="7 9" id="KW-0460">Magnesium</keyword>
<feature type="binding site" evidence="10">
    <location>
        <position position="308"/>
    </location>
    <ligand>
        <name>Mg(2+)</name>
        <dbReference type="ChEBI" id="CHEBI:18420"/>
    </ligand>
</feature>
<evidence type="ECO:0000256" key="10">
    <source>
        <dbReference type="PIRSR" id="PIRSR000817-1"/>
    </source>
</evidence>
<evidence type="ECO:0000259" key="11">
    <source>
        <dbReference type="SMART" id="SM00483"/>
    </source>
</evidence>
<organism evidence="12 13">
    <name type="scientific">Phocoena sinus</name>
    <name type="common">Vaquita</name>
    <dbReference type="NCBI Taxonomy" id="42100"/>
    <lineage>
        <taxon>Eukaryota</taxon>
        <taxon>Metazoa</taxon>
        <taxon>Chordata</taxon>
        <taxon>Craniata</taxon>
        <taxon>Vertebrata</taxon>
        <taxon>Euteleostomi</taxon>
        <taxon>Mammalia</taxon>
        <taxon>Eutheria</taxon>
        <taxon>Laurasiatheria</taxon>
        <taxon>Artiodactyla</taxon>
        <taxon>Whippomorpha</taxon>
        <taxon>Cetacea</taxon>
        <taxon>Odontoceti</taxon>
        <taxon>Phocoenidae</taxon>
        <taxon>Phocoena</taxon>
    </lineage>
</organism>
<dbReference type="Gene3D" id="3.30.210.10">
    <property type="entry name" value="DNA polymerase, thumb domain"/>
    <property type="match status" value="1"/>
</dbReference>
<dbReference type="PRINTS" id="PR00871">
    <property type="entry name" value="DNAPOLXTDT"/>
</dbReference>
<dbReference type="PANTHER" id="PTHR11276:SF24">
    <property type="entry name" value="DNA-DIRECTED DNA_RNA POLYMERASE MU"/>
    <property type="match status" value="1"/>
</dbReference>
<comment type="catalytic activity">
    <reaction evidence="9">
        <text>DNA(n) + a 2'-deoxyribonucleoside 5'-triphosphate = DNA(n+1) + diphosphate</text>
        <dbReference type="Rhea" id="RHEA:22508"/>
        <dbReference type="Rhea" id="RHEA-COMP:17339"/>
        <dbReference type="Rhea" id="RHEA-COMP:17340"/>
        <dbReference type="ChEBI" id="CHEBI:33019"/>
        <dbReference type="ChEBI" id="CHEBI:61560"/>
        <dbReference type="ChEBI" id="CHEBI:173112"/>
        <dbReference type="EC" id="2.7.7.7"/>
    </reaction>
</comment>
<sequence>MLPKRRRARPRMGRNRLAFLTRLALSKGFRVMDAYSSEVTHVVMEGTSAEEAVCQQERRTAALHPGCTRPVLLDVSWFTESMAAGQPVSVECRHCLEVAVCGKGPPRPAWRLPCACQRPTPLTHHHADLSEALEMLVEAAGFASSEGRQLSLCGAASALKVLPSPVTALSQLRGLAHFGEHSCRIVQELLERGVCEEVERVRLSERYQAMKLFTQIFGVGVRTADRWYQEGLRTLDDLREQPQRLTQRQRAGRQHHQDLSTRILRSDVETLQQVVEAAMGQALPGATVALTGGFQRSGDWPPQGHDVDFLITHRQEGREAGLLPRVMYCLKKQDLVLYHQHQRSRQADDPTHLPRQSHTTDAFEGTFCIFHLPQPPGDAVGAPRGLPVPLCATRLDWLQAGAVPLQLEGEPEGLWLNSHGLFDPGQKTFLHVASEEDIFRLLGLEYLPLQPRNA</sequence>
<dbReference type="InterPro" id="IPR037160">
    <property type="entry name" value="DNA_Pol_thumb_sf"/>
</dbReference>
<protein>
    <recommendedName>
        <fullName evidence="9">DNA-directed DNA/RNA polymerase mu</fullName>
        <ecNumber evidence="9">2.7.7.7</ecNumber>
    </recommendedName>
</protein>
<dbReference type="InterPro" id="IPR027249">
    <property type="entry name" value="DNA/RNApol_mu"/>
</dbReference>
<dbReference type="GO" id="GO:0046872">
    <property type="term" value="F:metal ion binding"/>
    <property type="evidence" value="ECO:0007669"/>
    <property type="project" value="UniProtKB-UniRule"/>
</dbReference>
<dbReference type="InterPro" id="IPR002054">
    <property type="entry name" value="DNA-dir_DNA_pol_X"/>
</dbReference>
<dbReference type="FunFam" id="1.10.150.20:FF:000010">
    <property type="entry name" value="DNA polymerase lambda"/>
    <property type="match status" value="1"/>
</dbReference>
<dbReference type="InterPro" id="IPR022312">
    <property type="entry name" value="DNA_pol_X"/>
</dbReference>
<gene>
    <name evidence="12" type="primary">POLM</name>
</gene>
<keyword evidence="5 9" id="KW-0548">Nucleotidyltransferase</keyword>
<dbReference type="Gene3D" id="3.30.460.10">
    <property type="entry name" value="Beta Polymerase, domain 2"/>
    <property type="match status" value="1"/>
</dbReference>
<keyword evidence="4 9" id="KW-0808">Transferase</keyword>
<evidence type="ECO:0000256" key="6">
    <source>
        <dbReference type="ARBA" id="ARBA00022723"/>
    </source>
</evidence>
<dbReference type="SUPFAM" id="SSF81585">
    <property type="entry name" value="PsbU/PolX domain-like"/>
    <property type="match status" value="1"/>
</dbReference>
<dbReference type="Proteomes" id="UP000694554">
    <property type="component" value="Chromosome 9"/>
</dbReference>
<dbReference type="GO" id="GO:0006303">
    <property type="term" value="P:double-strand break repair via nonhomologous end joining"/>
    <property type="evidence" value="ECO:0007669"/>
    <property type="project" value="TreeGrafter"/>
</dbReference>
<dbReference type="Pfam" id="PF10391">
    <property type="entry name" value="DNA_pol_lambd_f"/>
    <property type="match status" value="1"/>
</dbReference>
<dbReference type="InterPro" id="IPR036420">
    <property type="entry name" value="BRCT_dom_sf"/>
</dbReference>
<evidence type="ECO:0000256" key="5">
    <source>
        <dbReference type="ARBA" id="ARBA00022695"/>
    </source>
</evidence>
<evidence type="ECO:0000256" key="7">
    <source>
        <dbReference type="ARBA" id="ARBA00022842"/>
    </source>
</evidence>
<dbReference type="SUPFAM" id="SSF52113">
    <property type="entry name" value="BRCT domain"/>
    <property type="match status" value="1"/>
</dbReference>
<evidence type="ECO:0000256" key="4">
    <source>
        <dbReference type="ARBA" id="ARBA00022679"/>
    </source>
</evidence>
<evidence type="ECO:0000256" key="9">
    <source>
        <dbReference type="PIRNR" id="PIRNR000817"/>
    </source>
</evidence>
<dbReference type="GO" id="GO:0005634">
    <property type="term" value="C:nucleus"/>
    <property type="evidence" value="ECO:0007669"/>
    <property type="project" value="UniProtKB-SubCell"/>
</dbReference>
<dbReference type="SUPFAM" id="SSF81301">
    <property type="entry name" value="Nucleotidyltransferase"/>
    <property type="match status" value="1"/>
</dbReference>
<comment type="subcellular location">
    <subcellularLocation>
        <location evidence="2 9">Nucleus</location>
    </subcellularLocation>
</comment>
<dbReference type="PIRSF" id="PIRSF501176">
    <property type="entry name" value="DNApol_mu"/>
    <property type="match status" value="1"/>
</dbReference>
<comment type="cofactor">
    <cofactor evidence="1 9 10">
        <name>Mg(2+)</name>
        <dbReference type="ChEBI" id="CHEBI:18420"/>
    </cofactor>
</comment>
<evidence type="ECO:0000256" key="8">
    <source>
        <dbReference type="ARBA" id="ARBA00023242"/>
    </source>
</evidence>
<comment type="similarity">
    <text evidence="3 9">Belongs to the DNA polymerase type-X family.</text>
</comment>
<dbReference type="FunFam" id="1.10.150.110:FF:000003">
    <property type="entry name" value="DNA polymerase mu"/>
    <property type="match status" value="1"/>
</dbReference>
<keyword evidence="6 9" id="KW-0479">Metal-binding</keyword>
<dbReference type="Pfam" id="PF14791">
    <property type="entry name" value="DNA_pol_B_thumb"/>
    <property type="match status" value="1"/>
</dbReference>
<evidence type="ECO:0000313" key="12">
    <source>
        <dbReference type="Ensembl" id="ENSPSNP00000009141.1"/>
    </source>
</evidence>
<feature type="binding site" evidence="10">
    <location>
        <position position="306"/>
    </location>
    <ligand>
        <name>Mg(2+)</name>
        <dbReference type="ChEBI" id="CHEBI:18420"/>
    </ligand>
</feature>
<dbReference type="EC" id="2.7.7.7" evidence="9"/>
<reference evidence="12" key="3">
    <citation type="submission" date="2025-09" db="UniProtKB">
        <authorList>
            <consortium name="Ensembl"/>
        </authorList>
    </citation>
    <scope>IDENTIFICATION</scope>
</reference>
<dbReference type="Gene3D" id="1.10.150.20">
    <property type="entry name" value="5' to 3' exonuclease, C-terminal subdomain"/>
    <property type="match status" value="1"/>
</dbReference>
<dbReference type="Gene3D" id="3.40.50.10190">
    <property type="entry name" value="BRCT domain"/>
    <property type="match status" value="1"/>
</dbReference>